<dbReference type="RefSeq" id="WP_110813669.1">
    <property type="nucleotide sequence ID" value="NZ_QJTE01000002.1"/>
</dbReference>
<keyword evidence="3" id="KW-0472">Membrane</keyword>
<feature type="transmembrane region" description="Helical" evidence="3">
    <location>
        <begin position="153"/>
        <end position="169"/>
    </location>
</feature>
<keyword evidence="3" id="KW-1133">Transmembrane helix</keyword>
<keyword evidence="4" id="KW-0966">Cell projection</keyword>
<dbReference type="GO" id="GO:0009306">
    <property type="term" value="P:protein secretion"/>
    <property type="evidence" value="ECO:0007669"/>
    <property type="project" value="InterPro"/>
</dbReference>
<feature type="transmembrane region" description="Helical" evidence="3">
    <location>
        <begin position="189"/>
        <end position="214"/>
    </location>
</feature>
<feature type="region of interest" description="Disordered" evidence="2">
    <location>
        <begin position="225"/>
        <end position="244"/>
    </location>
</feature>
<name>A0A318SXN3_9RHOB</name>
<dbReference type="SUPFAM" id="SSF160544">
    <property type="entry name" value="EscU C-terminal domain-like"/>
    <property type="match status" value="1"/>
</dbReference>
<reference evidence="4 5" key="1">
    <citation type="submission" date="2018-06" db="EMBL/GenBank/DDBJ databases">
        <title>Genomic Encyclopedia of Type Strains, Phase III (KMG-III): the genomes of soil and plant-associated and newly described type strains.</title>
        <authorList>
            <person name="Whitman W."/>
        </authorList>
    </citation>
    <scope>NUCLEOTIDE SEQUENCE [LARGE SCALE GENOMIC DNA]</scope>
    <source>
        <strain evidence="4 5">CECT 9025</strain>
    </source>
</reference>
<feature type="compositionally biased region" description="Basic and acidic residues" evidence="2">
    <location>
        <begin position="227"/>
        <end position="243"/>
    </location>
</feature>
<sequence length="361" mass="38606">MSEGEDSGDKQYEPTQKRLDDARRKGEIPRSADLTTAAAYAGFLIGALAMGPAALKGLGQALSVPLDQAAALAAVVFAGSQAPLLGGLAGRAAGTVWPFFALPAALALLCVIAQRSLVFAPTKLEPKLNRISPISGVKNKFGRAGLFEFAKSFAKLLLYSVVLGLYLSRQLPRILGTMTLSPGQIAAELGRLCLGLLWIVVLIALALGAVDFLFQRAEHMRKHRMSRKELTDETKDAEGDPHMKQQRRQKGIQIAMNQMLADVQTADVVVVNPTHYAVALRWDQAAGRAPHVVAKGVDAIAARIREAATEAGVPIHSDPPTARALHAELEIGDEIERRHFRAVAAAIRFAEKLRKAAGGAP</sequence>
<dbReference type="PANTHER" id="PTHR30531:SF12">
    <property type="entry name" value="FLAGELLAR BIOSYNTHETIC PROTEIN FLHB"/>
    <property type="match status" value="1"/>
</dbReference>
<dbReference type="PANTHER" id="PTHR30531">
    <property type="entry name" value="FLAGELLAR BIOSYNTHETIC PROTEIN FLHB"/>
    <property type="match status" value="1"/>
</dbReference>
<comment type="caution">
    <text evidence="4">The sequence shown here is derived from an EMBL/GenBank/DDBJ whole genome shotgun (WGS) entry which is preliminary data.</text>
</comment>
<dbReference type="InterPro" id="IPR006135">
    <property type="entry name" value="T3SS_substrate_exporter"/>
</dbReference>
<proteinExistence type="inferred from homology"/>
<comment type="similarity">
    <text evidence="1">Belongs to the type III secretion exporter family.</text>
</comment>
<feature type="transmembrane region" description="Helical" evidence="3">
    <location>
        <begin position="37"/>
        <end position="58"/>
    </location>
</feature>
<feature type="compositionally biased region" description="Basic and acidic residues" evidence="2">
    <location>
        <begin position="7"/>
        <end position="26"/>
    </location>
</feature>
<feature type="region of interest" description="Disordered" evidence="2">
    <location>
        <begin position="1"/>
        <end position="26"/>
    </location>
</feature>
<gene>
    <name evidence="4" type="ORF">DFP88_102388</name>
</gene>
<dbReference type="Gene3D" id="3.40.1690.10">
    <property type="entry name" value="secretion proteins EscU"/>
    <property type="match status" value="1"/>
</dbReference>
<dbReference type="EMBL" id="QJTE01000002">
    <property type="protein sequence ID" value="PYE84587.1"/>
    <property type="molecule type" value="Genomic_DNA"/>
</dbReference>
<keyword evidence="3" id="KW-0812">Transmembrane</keyword>
<protein>
    <submittedName>
        <fullName evidence="4">Flagellar biosynthetic protein FlhB</fullName>
    </submittedName>
</protein>
<feature type="transmembrane region" description="Helical" evidence="3">
    <location>
        <begin position="96"/>
        <end position="120"/>
    </location>
</feature>
<evidence type="ECO:0000256" key="1">
    <source>
        <dbReference type="ARBA" id="ARBA00010690"/>
    </source>
</evidence>
<organism evidence="4 5">
    <name type="scientific">Pseudoroseicyclus aestuarii</name>
    <dbReference type="NCBI Taxonomy" id="1795041"/>
    <lineage>
        <taxon>Bacteria</taxon>
        <taxon>Pseudomonadati</taxon>
        <taxon>Pseudomonadota</taxon>
        <taxon>Alphaproteobacteria</taxon>
        <taxon>Rhodobacterales</taxon>
        <taxon>Paracoccaceae</taxon>
        <taxon>Pseudoroseicyclus</taxon>
    </lineage>
</organism>
<dbReference type="GO" id="GO:0005886">
    <property type="term" value="C:plasma membrane"/>
    <property type="evidence" value="ECO:0007669"/>
    <property type="project" value="TreeGrafter"/>
</dbReference>
<evidence type="ECO:0000256" key="3">
    <source>
        <dbReference type="SAM" id="Phobius"/>
    </source>
</evidence>
<dbReference type="PRINTS" id="PR00950">
    <property type="entry name" value="TYPE3IMSPROT"/>
</dbReference>
<dbReference type="OrthoDB" id="9807950at2"/>
<dbReference type="AlphaFoldDB" id="A0A318SXN3"/>
<keyword evidence="5" id="KW-1185">Reference proteome</keyword>
<keyword evidence="4" id="KW-0282">Flagellum</keyword>
<evidence type="ECO:0000313" key="4">
    <source>
        <dbReference type="EMBL" id="PYE84587.1"/>
    </source>
</evidence>
<dbReference type="InterPro" id="IPR029025">
    <property type="entry name" value="T3SS_substrate_exporter_C"/>
</dbReference>
<dbReference type="Pfam" id="PF01312">
    <property type="entry name" value="Bac_export_2"/>
    <property type="match status" value="1"/>
</dbReference>
<accession>A0A318SXN3</accession>
<evidence type="ECO:0000313" key="5">
    <source>
        <dbReference type="Proteomes" id="UP000248311"/>
    </source>
</evidence>
<feature type="transmembrane region" description="Helical" evidence="3">
    <location>
        <begin position="70"/>
        <end position="90"/>
    </location>
</feature>
<keyword evidence="4" id="KW-0969">Cilium</keyword>
<evidence type="ECO:0000256" key="2">
    <source>
        <dbReference type="SAM" id="MobiDB-lite"/>
    </source>
</evidence>
<dbReference type="Proteomes" id="UP000248311">
    <property type="component" value="Unassembled WGS sequence"/>
</dbReference>